<name>A0A2X0MX12_9BASI</name>
<proteinExistence type="predicted"/>
<protein>
    <submittedName>
        <fullName evidence="1">BZ3500_MvSof-1268-A1-R1_Chr4-2g07118 protein</fullName>
    </submittedName>
</protein>
<organism evidence="1 2">
    <name type="scientific">Microbotryum saponariae</name>
    <dbReference type="NCBI Taxonomy" id="289078"/>
    <lineage>
        <taxon>Eukaryota</taxon>
        <taxon>Fungi</taxon>
        <taxon>Dikarya</taxon>
        <taxon>Basidiomycota</taxon>
        <taxon>Pucciniomycotina</taxon>
        <taxon>Microbotryomycetes</taxon>
        <taxon>Microbotryales</taxon>
        <taxon>Microbotryaceae</taxon>
        <taxon>Microbotryum</taxon>
    </lineage>
</organism>
<evidence type="ECO:0000313" key="2">
    <source>
        <dbReference type="Proteomes" id="UP000249723"/>
    </source>
</evidence>
<sequence>MTVKHGHNCLEDASNVVHDAFLSRETRLRSASTAFKHQCEASTDGAKNKEPKRRRVLLGAIVTSRRLLQRRQGESQKLSDTLAAIVHGRSRKTWEGRFDNGDEPTQVVTFVRWFEHGLVLVRRPTKPIPSSGRRPNSDRFVTLRYIPTASSS</sequence>
<evidence type="ECO:0000313" key="1">
    <source>
        <dbReference type="EMBL" id="SCZ97294.1"/>
    </source>
</evidence>
<dbReference type="Proteomes" id="UP000249723">
    <property type="component" value="Unassembled WGS sequence"/>
</dbReference>
<gene>
    <name evidence="1" type="ORF">BZ3500_MVSOF-1268-A1-R1_CHR4-2G07118</name>
</gene>
<keyword evidence="2" id="KW-1185">Reference proteome</keyword>
<dbReference type="EMBL" id="FMWP01000092">
    <property type="protein sequence ID" value="SCZ97294.1"/>
    <property type="molecule type" value="Genomic_DNA"/>
</dbReference>
<dbReference type="AlphaFoldDB" id="A0A2X0MX12"/>
<reference evidence="2" key="1">
    <citation type="submission" date="2016-10" db="EMBL/GenBank/DDBJ databases">
        <authorList>
            <person name="Jeantristanb JTB J.-T."/>
            <person name="Ricardo R."/>
        </authorList>
    </citation>
    <scope>NUCLEOTIDE SEQUENCE [LARGE SCALE GENOMIC DNA]</scope>
</reference>
<accession>A0A2X0MX12</accession>